<dbReference type="AlphaFoldDB" id="U2FUU6"/>
<sequence>MDRVDVFITNLYQSIEHCRTDSFRETALQLLSSVIDFDGALWGCGNYTSCVFHSVATLGSSRATHARSNRPKPSIPCCRH</sequence>
<dbReference type="STRING" id="1033802.SSPSH_003013"/>
<keyword evidence="2" id="KW-1185">Reference proteome</keyword>
<accession>U2FUU6</accession>
<protein>
    <submittedName>
        <fullName evidence="1">Response regulator protein</fullName>
    </submittedName>
</protein>
<name>U2FUU6_9GAMM</name>
<dbReference type="EMBL" id="AFNV02000023">
    <property type="protein sequence ID" value="ERJ18098.1"/>
    <property type="molecule type" value="Genomic_DNA"/>
</dbReference>
<organism evidence="1 2">
    <name type="scientific">Salinisphaera shabanensis E1L3A</name>
    <dbReference type="NCBI Taxonomy" id="1033802"/>
    <lineage>
        <taxon>Bacteria</taxon>
        <taxon>Pseudomonadati</taxon>
        <taxon>Pseudomonadota</taxon>
        <taxon>Gammaproteobacteria</taxon>
        <taxon>Salinisphaerales</taxon>
        <taxon>Salinisphaeraceae</taxon>
        <taxon>Salinisphaera</taxon>
    </lineage>
</organism>
<evidence type="ECO:0000313" key="2">
    <source>
        <dbReference type="Proteomes" id="UP000006242"/>
    </source>
</evidence>
<proteinExistence type="predicted"/>
<dbReference type="Proteomes" id="UP000006242">
    <property type="component" value="Unassembled WGS sequence"/>
</dbReference>
<reference evidence="1 2" key="1">
    <citation type="journal article" date="2011" name="J. Bacteriol.">
        <title>Genome sequence of Salinisphaera shabanensis, a gammaproteobacterium from the harsh, variable environment of the brine-seawater interface of the Shaban Deep in the Red Sea.</title>
        <authorList>
            <person name="Antunes A."/>
            <person name="Alam I."/>
            <person name="Bajic V.B."/>
            <person name="Stingl U."/>
        </authorList>
    </citation>
    <scope>NUCLEOTIDE SEQUENCE [LARGE SCALE GENOMIC DNA]</scope>
    <source>
        <strain evidence="1 2">E1L3A</strain>
    </source>
</reference>
<comment type="caution">
    <text evidence="1">The sequence shown here is derived from an EMBL/GenBank/DDBJ whole genome shotgun (WGS) entry which is preliminary data.</text>
</comment>
<gene>
    <name evidence="1" type="ORF">SSPSH_003013</name>
</gene>
<reference evidence="1 2" key="2">
    <citation type="journal article" date="2013" name="PLoS ONE">
        <title>INDIGO - INtegrated Data Warehouse of MIcrobial GenOmes with Examples from the Red Sea Extremophiles.</title>
        <authorList>
            <person name="Alam I."/>
            <person name="Antunes A."/>
            <person name="Kamau A.A."/>
            <person name="Ba Alawi W."/>
            <person name="Kalkatawi M."/>
            <person name="Stingl U."/>
            <person name="Bajic V.B."/>
        </authorList>
    </citation>
    <scope>NUCLEOTIDE SEQUENCE [LARGE SCALE GENOMIC DNA]</scope>
    <source>
        <strain evidence="1 2">E1L3A</strain>
    </source>
</reference>
<evidence type="ECO:0000313" key="1">
    <source>
        <dbReference type="EMBL" id="ERJ18098.1"/>
    </source>
</evidence>